<dbReference type="GO" id="GO:0005829">
    <property type="term" value="C:cytosol"/>
    <property type="evidence" value="ECO:0007669"/>
    <property type="project" value="TreeGrafter"/>
</dbReference>
<dbReference type="EMBL" id="JALQCW010000013">
    <property type="protein sequence ID" value="MCK9797590.1"/>
    <property type="molecule type" value="Genomic_DNA"/>
</dbReference>
<dbReference type="PANTHER" id="PTHR23117">
    <property type="entry name" value="GUANYLATE KINASE-RELATED"/>
    <property type="match status" value="1"/>
</dbReference>
<feature type="binding site" evidence="6">
    <location>
        <begin position="10"/>
        <end position="17"/>
    </location>
    <ligand>
        <name>ATP</name>
        <dbReference type="ChEBI" id="CHEBI:30616"/>
    </ligand>
</feature>
<dbReference type="EC" id="2.7.4.23" evidence="6"/>
<dbReference type="PANTHER" id="PTHR23117:SF8">
    <property type="entry name" value="RIBOSE 1,5-BISPHOSPHATE PHOSPHOKINASE PHNN"/>
    <property type="match status" value="1"/>
</dbReference>
<dbReference type="NCBIfam" id="TIGR02322">
    <property type="entry name" value="phosphon_PhnN"/>
    <property type="match status" value="1"/>
</dbReference>
<evidence type="ECO:0000256" key="2">
    <source>
        <dbReference type="ARBA" id="ARBA00005069"/>
    </source>
</evidence>
<reference evidence="8 9" key="2">
    <citation type="journal article" date="2023" name="Plant Pathol.">
        <title>Dismantling and reorganizing Pseudomonas marginalis sensu#lato.</title>
        <authorList>
            <person name="Sawada H."/>
            <person name="Fujikawa T."/>
            <person name="Satou M."/>
        </authorList>
    </citation>
    <scope>NUCLEOTIDE SEQUENCE [LARGE SCALE GENOMIC DNA]</scope>
    <source>
        <strain evidence="8 9">MAFF 302030</strain>
    </source>
</reference>
<evidence type="ECO:0000313" key="8">
    <source>
        <dbReference type="EMBL" id="MCK9797590.1"/>
    </source>
</evidence>
<evidence type="ECO:0000256" key="4">
    <source>
        <dbReference type="ARBA" id="ARBA00022741"/>
    </source>
</evidence>
<dbReference type="InterPro" id="IPR012699">
    <property type="entry name" value="PhnN"/>
</dbReference>
<keyword evidence="3 6" id="KW-0808">Transferase</keyword>
<comment type="pathway">
    <text evidence="2 6">Metabolic intermediate biosynthesis; 5-phospho-alpha-D-ribose 1-diphosphate biosynthesis; 5-phospho-alpha-D-ribose 1-diphosphate from D-ribose 5-phosphate (route II): step 3/3.</text>
</comment>
<keyword evidence="4 6" id="KW-0547">Nucleotide-binding</keyword>
<dbReference type="HAMAP" id="MF_00836">
    <property type="entry name" value="PhnN"/>
    <property type="match status" value="1"/>
</dbReference>
<protein>
    <recommendedName>
        <fullName evidence="6">Ribose 1,5-bisphosphate phosphokinase PhnN</fullName>
        <ecNumber evidence="6">2.7.4.23</ecNumber>
    </recommendedName>
    <alternativeName>
        <fullName evidence="6">Ribose 1,5-bisphosphokinase</fullName>
    </alternativeName>
</protein>
<keyword evidence="5 6" id="KW-0067">ATP-binding</keyword>
<dbReference type="GO" id="GO:0005524">
    <property type="term" value="F:ATP binding"/>
    <property type="evidence" value="ECO:0007669"/>
    <property type="project" value="UniProtKB-KW"/>
</dbReference>
<feature type="domain" description="Guanylate kinase/L-type calcium channel beta subunit" evidence="7">
    <location>
        <begin position="2"/>
        <end position="185"/>
    </location>
</feature>
<dbReference type="SMART" id="SM00072">
    <property type="entry name" value="GuKc"/>
    <property type="match status" value="1"/>
</dbReference>
<evidence type="ECO:0000259" key="7">
    <source>
        <dbReference type="SMART" id="SM00072"/>
    </source>
</evidence>
<dbReference type="Pfam" id="PF13238">
    <property type="entry name" value="AAA_18"/>
    <property type="match status" value="1"/>
</dbReference>
<comment type="function">
    <text evidence="6">Catalyzes the phosphorylation of ribose 1,5-bisphosphate to 5-phospho-D-ribosyl alpha-1-diphosphate (PRPP).</text>
</comment>
<dbReference type="Gene3D" id="3.40.50.300">
    <property type="entry name" value="P-loop containing nucleotide triphosphate hydrolases"/>
    <property type="match status" value="1"/>
</dbReference>
<dbReference type="SUPFAM" id="SSF52540">
    <property type="entry name" value="P-loop containing nucleoside triphosphate hydrolases"/>
    <property type="match status" value="1"/>
</dbReference>
<organism evidence="8 9">
    <name type="scientific">Pseudomonas morbosilactucae</name>
    <dbReference type="NCBI Taxonomy" id="2938197"/>
    <lineage>
        <taxon>Bacteria</taxon>
        <taxon>Pseudomonadati</taxon>
        <taxon>Pseudomonadota</taxon>
        <taxon>Gammaproteobacteria</taxon>
        <taxon>Pseudomonadales</taxon>
        <taxon>Pseudomonadaceae</taxon>
        <taxon>Pseudomonas</taxon>
    </lineage>
</organism>
<proteinExistence type="inferred from homology"/>
<dbReference type="GO" id="GO:0033863">
    <property type="term" value="F:ribose 1,5-bisphosphate phosphokinase activity"/>
    <property type="evidence" value="ECO:0007669"/>
    <property type="project" value="UniProtKB-UniRule"/>
</dbReference>
<dbReference type="InterPro" id="IPR008145">
    <property type="entry name" value="GK/Ca_channel_bsu"/>
</dbReference>
<dbReference type="Proteomes" id="UP001155059">
    <property type="component" value="Unassembled WGS sequence"/>
</dbReference>
<dbReference type="GO" id="GO:0019634">
    <property type="term" value="P:organic phosphonate metabolic process"/>
    <property type="evidence" value="ECO:0007669"/>
    <property type="project" value="UniProtKB-UniRule"/>
</dbReference>
<evidence type="ECO:0000256" key="1">
    <source>
        <dbReference type="ARBA" id="ARBA00000373"/>
    </source>
</evidence>
<comment type="catalytic activity">
    <reaction evidence="1 6">
        <text>alpha-D-ribose 1,5-bisphosphate + ATP = 5-phospho-alpha-D-ribose 1-diphosphate + ADP</text>
        <dbReference type="Rhea" id="RHEA:20109"/>
        <dbReference type="ChEBI" id="CHEBI:30616"/>
        <dbReference type="ChEBI" id="CHEBI:58017"/>
        <dbReference type="ChEBI" id="CHEBI:68688"/>
        <dbReference type="ChEBI" id="CHEBI:456216"/>
        <dbReference type="EC" id="2.7.4.23"/>
    </reaction>
</comment>
<evidence type="ECO:0000256" key="3">
    <source>
        <dbReference type="ARBA" id="ARBA00022679"/>
    </source>
</evidence>
<dbReference type="GO" id="GO:0006015">
    <property type="term" value="P:5-phosphoribose 1-diphosphate biosynthetic process"/>
    <property type="evidence" value="ECO:0007669"/>
    <property type="project" value="UniProtKB-UniRule"/>
</dbReference>
<comment type="caution">
    <text evidence="8">The sequence shown here is derived from an EMBL/GenBank/DDBJ whole genome shotgun (WGS) entry which is preliminary data.</text>
</comment>
<comment type="similarity">
    <text evidence="6">Belongs to the ribose 1,5-bisphosphokinase family.</text>
</comment>
<name>A0A9X1YW91_9PSED</name>
<evidence type="ECO:0000256" key="6">
    <source>
        <dbReference type="HAMAP-Rule" id="MF_00836"/>
    </source>
</evidence>
<dbReference type="RefSeq" id="WP_268264781.1">
    <property type="nucleotide sequence ID" value="NZ_JALQCW010000013.1"/>
</dbReference>
<reference evidence="8 9" key="1">
    <citation type="journal article" date="2022" name="Int. J. Syst. Evol. Microbiol.">
        <title>Pseudomonas aegrilactucae sp. nov. and Pseudomonas morbosilactucae sp. nov., pathogens causing bacterial rot of lettuce in Japan.</title>
        <authorList>
            <person name="Sawada H."/>
            <person name="Fujikawa T."/>
            <person name="Satou M."/>
        </authorList>
    </citation>
    <scope>NUCLEOTIDE SEQUENCE [LARGE SCALE GENOMIC DNA]</scope>
    <source>
        <strain evidence="8 9">MAFF 302030</strain>
    </source>
</reference>
<accession>A0A9X1YW91</accession>
<gene>
    <name evidence="6 8" type="primary">phnN</name>
    <name evidence="8" type="ORF">M1B34_07535</name>
</gene>
<sequence>MPGRLIYLMGPSGAGKDSLIDAARPSLQQMGCHVAQRVITRSAESVGEAAQEVSAAEFKRMAEHGEFALSWHANGLGYGIPMQVDRWLAEGVHVLVNGSRAHLQQARLRYPLLLPVLLTVDCEVLRQRLIARGRESAMGIEARLQRNQRFVAVTQAEAEAIEQVDNSGELATAVRRFLQILRRAGVSAVPGQI</sequence>
<evidence type="ECO:0000256" key="5">
    <source>
        <dbReference type="ARBA" id="ARBA00022840"/>
    </source>
</evidence>
<dbReference type="NCBIfam" id="NF007485">
    <property type="entry name" value="PRK10078.1"/>
    <property type="match status" value="1"/>
</dbReference>
<evidence type="ECO:0000313" key="9">
    <source>
        <dbReference type="Proteomes" id="UP001155059"/>
    </source>
</evidence>
<dbReference type="AlphaFoldDB" id="A0A9X1YW91"/>
<dbReference type="InterPro" id="IPR027417">
    <property type="entry name" value="P-loop_NTPase"/>
</dbReference>